<name>D6XVZ0_BACIE</name>
<gene>
    <name evidence="1" type="ordered locus">Bsel_0217</name>
</gene>
<accession>D6XVZ0</accession>
<sequence length="40" mass="4659">MNTHFPGKIHKAAKHSPLYILANNKLDSVVLDYSHYLKMY</sequence>
<dbReference type="AlphaFoldDB" id="D6XVZ0"/>
<proteinExistence type="predicted"/>
<dbReference type="KEGG" id="bse:Bsel_0217"/>
<evidence type="ECO:0000313" key="2">
    <source>
        <dbReference type="Proteomes" id="UP000000271"/>
    </source>
</evidence>
<dbReference type="HOGENOM" id="CLU_3284931_0_0_9"/>
<reference evidence="1" key="1">
    <citation type="submission" date="2009-10" db="EMBL/GenBank/DDBJ databases">
        <title>Complete sequence of Bacillus selenitireducens MLS10.</title>
        <authorList>
            <consortium name="US DOE Joint Genome Institute"/>
            <person name="Lucas S."/>
            <person name="Copeland A."/>
            <person name="Lapidus A."/>
            <person name="Glavina del Rio T."/>
            <person name="Dalin E."/>
            <person name="Tice H."/>
            <person name="Bruce D."/>
            <person name="Goodwin L."/>
            <person name="Pitluck S."/>
            <person name="Sims D."/>
            <person name="Brettin T."/>
            <person name="Detter J.C."/>
            <person name="Han C."/>
            <person name="Larimer F."/>
            <person name="Land M."/>
            <person name="Hauser L."/>
            <person name="Kyrpides N."/>
            <person name="Ovchinnikova G."/>
            <person name="Stolz J."/>
        </authorList>
    </citation>
    <scope>NUCLEOTIDE SEQUENCE [LARGE SCALE GENOMIC DNA]</scope>
    <source>
        <strain evidence="1">MLS10</strain>
    </source>
</reference>
<evidence type="ECO:0000313" key="1">
    <source>
        <dbReference type="EMBL" id="ADH97763.1"/>
    </source>
</evidence>
<dbReference type="eggNOG" id="ENOG502ZX2J">
    <property type="taxonomic scope" value="Bacteria"/>
</dbReference>
<keyword evidence="2" id="KW-1185">Reference proteome</keyword>
<protein>
    <submittedName>
        <fullName evidence="1">Uncharacterized protein</fullName>
    </submittedName>
</protein>
<organism evidence="1 2">
    <name type="scientific">Bacillus selenitireducens (strain ATCC 700615 / DSM 15326 / MLS10)</name>
    <dbReference type="NCBI Taxonomy" id="439292"/>
    <lineage>
        <taxon>Bacteria</taxon>
        <taxon>Bacillati</taxon>
        <taxon>Bacillota</taxon>
        <taxon>Bacilli</taxon>
        <taxon>Bacillales</taxon>
        <taxon>Bacillaceae</taxon>
        <taxon>Salisediminibacterium</taxon>
    </lineage>
</organism>
<dbReference type="Proteomes" id="UP000000271">
    <property type="component" value="Chromosome"/>
</dbReference>
<dbReference type="EMBL" id="CP001791">
    <property type="protein sequence ID" value="ADH97763.1"/>
    <property type="molecule type" value="Genomic_DNA"/>
</dbReference>